<comment type="caution">
    <text evidence="2">The sequence shown here is derived from an EMBL/GenBank/DDBJ whole genome shotgun (WGS) entry which is preliminary data.</text>
</comment>
<dbReference type="Proteomes" id="UP000008866">
    <property type="component" value="Unassembled WGS sequence"/>
</dbReference>
<dbReference type="EMBL" id="ABSU01000004">
    <property type="protein sequence ID" value="EFE35278.1"/>
    <property type="molecule type" value="Genomic_DNA"/>
</dbReference>
<feature type="compositionally biased region" description="Basic and acidic residues" evidence="1">
    <location>
        <begin position="43"/>
        <end position="61"/>
    </location>
</feature>
<dbReference type="KEGG" id="abe:ARB_06235"/>
<dbReference type="GeneID" id="9523750"/>
<organism evidence="2 3">
    <name type="scientific">Arthroderma benhamiae (strain ATCC MYA-4681 / CBS 112371)</name>
    <name type="common">Trichophyton mentagrophytes</name>
    <dbReference type="NCBI Taxonomy" id="663331"/>
    <lineage>
        <taxon>Eukaryota</taxon>
        <taxon>Fungi</taxon>
        <taxon>Dikarya</taxon>
        <taxon>Ascomycota</taxon>
        <taxon>Pezizomycotina</taxon>
        <taxon>Eurotiomycetes</taxon>
        <taxon>Eurotiomycetidae</taxon>
        <taxon>Onygenales</taxon>
        <taxon>Arthrodermataceae</taxon>
        <taxon>Trichophyton</taxon>
    </lineage>
</organism>
<gene>
    <name evidence="2" type="ORF">ARB_06235</name>
</gene>
<dbReference type="AlphaFoldDB" id="D4APR7"/>
<name>D4APR7_ARTBC</name>
<feature type="compositionally biased region" description="Basic and acidic residues" evidence="1">
    <location>
        <begin position="68"/>
        <end position="77"/>
    </location>
</feature>
<proteinExistence type="predicted"/>
<reference evidence="3" key="1">
    <citation type="journal article" date="2011" name="Genome Biol.">
        <title>Comparative and functional genomics provide insights into the pathogenicity of dermatophytic fungi.</title>
        <authorList>
            <person name="Burmester A."/>
            <person name="Shelest E."/>
            <person name="Gloeckner G."/>
            <person name="Heddergott C."/>
            <person name="Schindler S."/>
            <person name="Staib P."/>
            <person name="Heidel A."/>
            <person name="Felder M."/>
            <person name="Petzold A."/>
            <person name="Szafranski K."/>
            <person name="Feuermann M."/>
            <person name="Pedruzzi I."/>
            <person name="Priebe S."/>
            <person name="Groth M."/>
            <person name="Winkler R."/>
            <person name="Li W."/>
            <person name="Kniemeyer O."/>
            <person name="Schroeckh V."/>
            <person name="Hertweck C."/>
            <person name="Hube B."/>
            <person name="White T.C."/>
            <person name="Platzer M."/>
            <person name="Guthke R."/>
            <person name="Heitman J."/>
            <person name="Woestemeyer J."/>
            <person name="Zipfel P.F."/>
            <person name="Monod M."/>
            <person name="Brakhage A.A."/>
        </authorList>
    </citation>
    <scope>NUCLEOTIDE SEQUENCE [LARGE SCALE GENOMIC DNA]</scope>
    <source>
        <strain evidence="3">ATCC MYA-4681 / CBS 112371</strain>
    </source>
</reference>
<evidence type="ECO:0000313" key="3">
    <source>
        <dbReference type="Proteomes" id="UP000008866"/>
    </source>
</evidence>
<dbReference type="RefSeq" id="XP_003015923.1">
    <property type="nucleotide sequence ID" value="XM_003015877.1"/>
</dbReference>
<dbReference type="HOGENOM" id="CLU_2637601_0_0_1"/>
<evidence type="ECO:0000256" key="1">
    <source>
        <dbReference type="SAM" id="MobiDB-lite"/>
    </source>
</evidence>
<accession>D4APR7</accession>
<evidence type="ECO:0000313" key="2">
    <source>
        <dbReference type="EMBL" id="EFE35278.1"/>
    </source>
</evidence>
<sequence length="77" mass="8710">MAIGGDWRRDDPGATARELVVWQRESVLEKQERQTGPGSDVQEQAKGEQKTRGRGAWRMEDVDPADGQLEKKESRTN</sequence>
<feature type="region of interest" description="Disordered" evidence="1">
    <location>
        <begin position="28"/>
        <end position="77"/>
    </location>
</feature>
<keyword evidence="3" id="KW-1185">Reference proteome</keyword>
<protein>
    <submittedName>
        <fullName evidence="2">Uncharacterized protein</fullName>
    </submittedName>
</protein>